<dbReference type="GO" id="GO:0016853">
    <property type="term" value="F:isomerase activity"/>
    <property type="evidence" value="ECO:0007669"/>
    <property type="project" value="UniProtKB-KW"/>
</dbReference>
<comment type="similarity">
    <text evidence="1">Belongs to the PrpF family.</text>
</comment>
<dbReference type="EMBL" id="JPWF01000015">
    <property type="protein sequence ID" value="RCK32361.1"/>
    <property type="molecule type" value="Genomic_DNA"/>
</dbReference>
<evidence type="ECO:0000313" key="3">
    <source>
        <dbReference type="EMBL" id="RCK32361.1"/>
    </source>
</evidence>
<dbReference type="OrthoDB" id="9779763at2"/>
<dbReference type="PANTHER" id="PTHR43709:SF2">
    <property type="entry name" value="DUF453 DOMAIN PROTEIN (AFU_ORTHOLOGUE AFUA_6G00360)"/>
    <property type="match status" value="1"/>
</dbReference>
<evidence type="ECO:0000256" key="1">
    <source>
        <dbReference type="ARBA" id="ARBA00007673"/>
    </source>
</evidence>
<dbReference type="Pfam" id="PF04303">
    <property type="entry name" value="PrpF"/>
    <property type="match status" value="1"/>
</dbReference>
<keyword evidence="2" id="KW-0413">Isomerase</keyword>
<evidence type="ECO:0000313" key="4">
    <source>
        <dbReference type="Proteomes" id="UP000253226"/>
    </source>
</evidence>
<accession>A0A367W2F0</accession>
<organism evidence="3 4">
    <name type="scientific">Thalassospira profundimaris</name>
    <dbReference type="NCBI Taxonomy" id="502049"/>
    <lineage>
        <taxon>Bacteria</taxon>
        <taxon>Pseudomonadati</taxon>
        <taxon>Pseudomonadota</taxon>
        <taxon>Alphaproteobacteria</taxon>
        <taxon>Rhodospirillales</taxon>
        <taxon>Thalassospiraceae</taxon>
        <taxon>Thalassospira</taxon>
    </lineage>
</organism>
<dbReference type="SUPFAM" id="SSF54506">
    <property type="entry name" value="Diaminopimelate epimerase-like"/>
    <property type="match status" value="2"/>
</dbReference>
<gene>
    <name evidence="3" type="ORF">TH19_18880</name>
</gene>
<reference evidence="3 4" key="1">
    <citation type="submission" date="2014-07" db="EMBL/GenBank/DDBJ databases">
        <title>Draft genome sequence of Thalassospira profundimaris 35.</title>
        <authorList>
            <person name="Lai Q."/>
            <person name="Shao Z."/>
        </authorList>
    </citation>
    <scope>NUCLEOTIDE SEQUENCE [LARGE SCALE GENOMIC DNA]</scope>
    <source>
        <strain evidence="3 4">35</strain>
    </source>
</reference>
<dbReference type="RefSeq" id="WP_114103873.1">
    <property type="nucleotide sequence ID" value="NZ_JPWF01000015.1"/>
</dbReference>
<sequence>MNQYFIPASFYRGGSSKGLFFHAKDLPAEIERQDEIFLAAMGSPDPNGRQLDGMGGGVSSLSKAVIIGPSTHPDADIDYTFAQVAVDKAVVDRGANCGNLSSAVGPFAIEEGLISATDGITSVRIHQVNTRKIIHAQVPVRHGKPLVEGELAIAGVSGSGARIRLDFKSPGGSITSGLLPTGNVVDQIVMDNGRKLSISMIDASNPVAFVAAEDLNLQGLRHPDEIETLPGLMATLDDIRRKAAVLMGLANTPGTAGLANPKIAIASRPNAFVALDSSAFNKNDYDIGINMLSMERAHKAITLTGAMCAGVASLIKGTIPHAMSSSTPNTAEIRVGNPSGVVGVSAKVDQVDGWSVDYASVFRTARCLMKGSVAVPARLADQ</sequence>
<proteinExistence type="inferred from homology"/>
<dbReference type="AlphaFoldDB" id="A0A367W2F0"/>
<dbReference type="Gene3D" id="3.10.310.10">
    <property type="entry name" value="Diaminopimelate Epimerase, Chain A, domain 1"/>
    <property type="match status" value="2"/>
</dbReference>
<dbReference type="Proteomes" id="UP000253226">
    <property type="component" value="Unassembled WGS sequence"/>
</dbReference>
<dbReference type="InterPro" id="IPR007400">
    <property type="entry name" value="PrpF-like"/>
</dbReference>
<dbReference type="PANTHER" id="PTHR43709">
    <property type="entry name" value="ACONITATE ISOMERASE-RELATED"/>
    <property type="match status" value="1"/>
</dbReference>
<name>A0A367W2F0_9PROT</name>
<comment type="caution">
    <text evidence="3">The sequence shown here is derived from an EMBL/GenBank/DDBJ whole genome shotgun (WGS) entry which is preliminary data.</text>
</comment>
<evidence type="ECO:0008006" key="5">
    <source>
        <dbReference type="Google" id="ProtNLM"/>
    </source>
</evidence>
<evidence type="ECO:0000256" key="2">
    <source>
        <dbReference type="ARBA" id="ARBA00023235"/>
    </source>
</evidence>
<protein>
    <recommendedName>
        <fullName evidence="5">PrpF family protein</fullName>
    </recommendedName>
</protein>